<dbReference type="Proteomes" id="UP001295469">
    <property type="component" value="Chromosome C05"/>
</dbReference>
<organism evidence="1">
    <name type="scientific">Brassica napus</name>
    <name type="common">Rape</name>
    <dbReference type="NCBI Taxonomy" id="3708"/>
    <lineage>
        <taxon>Eukaryota</taxon>
        <taxon>Viridiplantae</taxon>
        <taxon>Streptophyta</taxon>
        <taxon>Embryophyta</taxon>
        <taxon>Tracheophyta</taxon>
        <taxon>Spermatophyta</taxon>
        <taxon>Magnoliopsida</taxon>
        <taxon>eudicotyledons</taxon>
        <taxon>Gunneridae</taxon>
        <taxon>Pentapetalae</taxon>
        <taxon>rosids</taxon>
        <taxon>malvids</taxon>
        <taxon>Brassicales</taxon>
        <taxon>Brassicaceae</taxon>
        <taxon>Brassiceae</taxon>
        <taxon>Brassica</taxon>
    </lineage>
</organism>
<proteinExistence type="predicted"/>
<name>A0A816L5X0_BRANA</name>
<accession>A0A816L5X0</accession>
<sequence length="49" mass="5753">MYVVLMFIYSFCRYVVVVDEEVNMVAHISKYIFKLDGTPNQIGHLKPFP</sequence>
<gene>
    <name evidence="1" type="ORF">DARMORV10_C05P26360.1</name>
</gene>
<dbReference type="AlphaFoldDB" id="A0A816L5X0"/>
<dbReference type="EMBL" id="HG994369">
    <property type="protein sequence ID" value="CAF1928440.1"/>
    <property type="molecule type" value="Genomic_DNA"/>
</dbReference>
<protein>
    <submittedName>
        <fullName evidence="1">(rape) hypothetical protein</fullName>
    </submittedName>
</protein>
<evidence type="ECO:0000313" key="1">
    <source>
        <dbReference type="EMBL" id="CAF1928440.1"/>
    </source>
</evidence>
<reference evidence="1" key="1">
    <citation type="submission" date="2021-01" db="EMBL/GenBank/DDBJ databases">
        <authorList>
            <consortium name="Genoscope - CEA"/>
            <person name="William W."/>
        </authorList>
    </citation>
    <scope>NUCLEOTIDE SEQUENCE</scope>
</reference>